<dbReference type="InterPro" id="IPR003812">
    <property type="entry name" value="Fido"/>
</dbReference>
<dbReference type="PANTHER" id="PTHR39426">
    <property type="entry name" value="HOMOLOGY TO DEATH-ON-CURING PROTEIN OF PHAGE P1"/>
    <property type="match status" value="1"/>
</dbReference>
<dbReference type="Gene3D" id="1.20.120.1870">
    <property type="entry name" value="Fic/DOC protein, Fido domain"/>
    <property type="match status" value="1"/>
</dbReference>
<reference evidence="2 3" key="1">
    <citation type="submission" date="2019-04" db="EMBL/GenBank/DDBJ databases">
        <title>Step-wise assembly of the neonatal virome modulated by breast feeding.</title>
        <authorList>
            <person name="Liang G."/>
            <person name="Bushman F."/>
        </authorList>
    </citation>
    <scope>NUCLEOTIDE SEQUENCE [LARGE SCALE GENOMIC DNA]</scope>
    <source>
        <strain evidence="2 3">E3404</strain>
    </source>
</reference>
<evidence type="ECO:0000259" key="1">
    <source>
        <dbReference type="PROSITE" id="PS51459"/>
    </source>
</evidence>
<dbReference type="AlphaFoldDB" id="A0A6I4XPN6"/>
<accession>A0A6I4XPN6</accession>
<dbReference type="GO" id="GO:0016301">
    <property type="term" value="F:kinase activity"/>
    <property type="evidence" value="ECO:0007669"/>
    <property type="project" value="InterPro"/>
</dbReference>
<dbReference type="NCBIfam" id="TIGR01550">
    <property type="entry name" value="DOC_P1"/>
    <property type="match status" value="1"/>
</dbReference>
<evidence type="ECO:0000313" key="2">
    <source>
        <dbReference type="EMBL" id="MXS27691.1"/>
    </source>
</evidence>
<dbReference type="Proteomes" id="UP000439965">
    <property type="component" value="Unassembled WGS sequence"/>
</dbReference>
<gene>
    <name evidence="2" type="ORF">GTI89_16715</name>
</gene>
<dbReference type="Pfam" id="PF02661">
    <property type="entry name" value="Fic"/>
    <property type="match status" value="1"/>
</dbReference>
<evidence type="ECO:0000313" key="3">
    <source>
        <dbReference type="Proteomes" id="UP000439965"/>
    </source>
</evidence>
<dbReference type="InterPro" id="IPR036597">
    <property type="entry name" value="Fido-like_dom_sf"/>
</dbReference>
<dbReference type="InterPro" id="IPR006440">
    <property type="entry name" value="Doc"/>
</dbReference>
<sequence length="155" mass="17894">MVEEYNYIDIEHAIKTHDMLLEKTGGLSGIKEKGLLDSSLYHIQNDVYYPTFEEKITHLMFSIAKNHAFMDGNKRTSISLGAYFLLINGYPSWIVSKFIIDMEDLILLLVEDILSKEQFGEFLALIISENPIPDKLQLLLINSLAELQKREKERN</sequence>
<dbReference type="InterPro" id="IPR053737">
    <property type="entry name" value="Type_II_TA_Toxin"/>
</dbReference>
<dbReference type="RefSeq" id="WP_160806340.1">
    <property type="nucleotide sequence ID" value="NZ_WVTI01000131.1"/>
</dbReference>
<dbReference type="PROSITE" id="PS51459">
    <property type="entry name" value="FIDO"/>
    <property type="match status" value="1"/>
</dbReference>
<dbReference type="SUPFAM" id="SSF140931">
    <property type="entry name" value="Fic-like"/>
    <property type="match status" value="1"/>
</dbReference>
<dbReference type="PANTHER" id="PTHR39426:SF1">
    <property type="entry name" value="HOMOLOGY TO DEATH-ON-CURING PROTEIN OF PHAGE P1"/>
    <property type="match status" value="1"/>
</dbReference>
<name>A0A6I4XPN6_ENTGA</name>
<dbReference type="EMBL" id="WVTI01000131">
    <property type="protein sequence ID" value="MXS27691.1"/>
    <property type="molecule type" value="Genomic_DNA"/>
</dbReference>
<proteinExistence type="predicted"/>
<protein>
    <submittedName>
        <fullName evidence="2">Type II toxin-antitoxin system death-on-curing family toxin</fullName>
    </submittedName>
</protein>
<feature type="domain" description="Fido" evidence="1">
    <location>
        <begin position="8"/>
        <end position="128"/>
    </location>
</feature>
<organism evidence="2 3">
    <name type="scientific">Enterococcus gallinarum</name>
    <dbReference type="NCBI Taxonomy" id="1353"/>
    <lineage>
        <taxon>Bacteria</taxon>
        <taxon>Bacillati</taxon>
        <taxon>Bacillota</taxon>
        <taxon>Bacilli</taxon>
        <taxon>Lactobacillales</taxon>
        <taxon>Enterococcaceae</taxon>
        <taxon>Enterococcus</taxon>
    </lineage>
</organism>
<comment type="caution">
    <text evidence="2">The sequence shown here is derived from an EMBL/GenBank/DDBJ whole genome shotgun (WGS) entry which is preliminary data.</text>
</comment>